<protein>
    <recommendedName>
        <fullName evidence="3">Fis family transcriptional regulator</fullName>
    </recommendedName>
</protein>
<dbReference type="RefSeq" id="WP_157324317.1">
    <property type="nucleotide sequence ID" value="NZ_BMFX01000004.1"/>
</dbReference>
<organism evidence="1 2">
    <name type="scientific">Nesterenkonia alkaliphila</name>
    <dbReference type="NCBI Taxonomy" id="1463631"/>
    <lineage>
        <taxon>Bacteria</taxon>
        <taxon>Bacillati</taxon>
        <taxon>Actinomycetota</taxon>
        <taxon>Actinomycetes</taxon>
        <taxon>Micrococcales</taxon>
        <taxon>Micrococcaceae</taxon>
        <taxon>Nesterenkonia</taxon>
    </lineage>
</organism>
<dbReference type="AlphaFoldDB" id="A0A7K1UK98"/>
<evidence type="ECO:0000313" key="1">
    <source>
        <dbReference type="EMBL" id="MVT26899.1"/>
    </source>
</evidence>
<accession>A0A7K1UK98</accession>
<dbReference type="Proteomes" id="UP000460157">
    <property type="component" value="Unassembled WGS sequence"/>
</dbReference>
<evidence type="ECO:0000313" key="2">
    <source>
        <dbReference type="Proteomes" id="UP000460157"/>
    </source>
</evidence>
<evidence type="ECO:0008006" key="3">
    <source>
        <dbReference type="Google" id="ProtNLM"/>
    </source>
</evidence>
<comment type="caution">
    <text evidence="1">The sequence shown here is derived from an EMBL/GenBank/DDBJ whole genome shotgun (WGS) entry which is preliminary data.</text>
</comment>
<proteinExistence type="predicted"/>
<sequence>MRWESLFEDLEAQAAAERQSEFEAEVAATLTLEWSRVALMDRLRAHLGAEAALRLRGGIDVTLRLSTVGANWLAGTAGVQDWLVQGGAVLTVRGLQRKAQAEPSQARRNLGIASPLRALAASREAVSVLGEQGRLAEGLLTGVGLDFIDLRTPGGLCTVPLAAVLAVRSSAL</sequence>
<gene>
    <name evidence="1" type="ORF">GNZ21_11110</name>
</gene>
<reference evidence="1 2" key="1">
    <citation type="submission" date="2019-12" db="EMBL/GenBank/DDBJ databases">
        <title>Nesterenkonia muleiensis sp. nov., a novel actinobacterium isolated from sap of Populus euphratica.</title>
        <authorList>
            <person name="Wang R."/>
        </authorList>
    </citation>
    <scope>NUCLEOTIDE SEQUENCE [LARGE SCALE GENOMIC DNA]</scope>
    <source>
        <strain evidence="1 2">F10</strain>
    </source>
</reference>
<dbReference type="OrthoDB" id="3827359at2"/>
<name>A0A7K1UK98_9MICC</name>
<keyword evidence="2" id="KW-1185">Reference proteome</keyword>
<dbReference type="EMBL" id="WRPM01000077">
    <property type="protein sequence ID" value="MVT26899.1"/>
    <property type="molecule type" value="Genomic_DNA"/>
</dbReference>